<accession>A0A7S3AQK6</accession>
<feature type="compositionally biased region" description="Basic and acidic residues" evidence="1">
    <location>
        <begin position="76"/>
        <end position="91"/>
    </location>
</feature>
<evidence type="ECO:0000313" key="2">
    <source>
        <dbReference type="EMBL" id="CAE0111419.1"/>
    </source>
</evidence>
<evidence type="ECO:0000256" key="1">
    <source>
        <dbReference type="SAM" id="MobiDB-lite"/>
    </source>
</evidence>
<dbReference type="AlphaFoldDB" id="A0A7S3AQK6"/>
<proteinExistence type="predicted"/>
<feature type="region of interest" description="Disordered" evidence="1">
    <location>
        <begin position="24"/>
        <end position="53"/>
    </location>
</feature>
<organism evidence="2">
    <name type="scientific">Haptolina ericina</name>
    <dbReference type="NCBI Taxonomy" id="156174"/>
    <lineage>
        <taxon>Eukaryota</taxon>
        <taxon>Haptista</taxon>
        <taxon>Haptophyta</taxon>
        <taxon>Prymnesiophyceae</taxon>
        <taxon>Prymnesiales</taxon>
        <taxon>Prymnesiaceae</taxon>
        <taxon>Haptolina</taxon>
    </lineage>
</organism>
<name>A0A7S3AQK6_9EUKA</name>
<feature type="region of interest" description="Disordered" evidence="1">
    <location>
        <begin position="73"/>
        <end position="130"/>
    </location>
</feature>
<sequence length="130" mass="14066">MGRLHRRPPAPLPLGQLHFPVAGAEVSHGGSGATAGPTAPAENRHADRVRGRNRMLKVRARMLQWKVKAMMPTYETETRTESEMESTDQRQRLSSGSASGLMGTCMHAGECQSAPEGAERSSTSKLLNGR</sequence>
<dbReference type="EMBL" id="HBHX01021640">
    <property type="protein sequence ID" value="CAE0111419.1"/>
    <property type="molecule type" value="Transcribed_RNA"/>
</dbReference>
<reference evidence="2" key="1">
    <citation type="submission" date="2021-01" db="EMBL/GenBank/DDBJ databases">
        <authorList>
            <person name="Corre E."/>
            <person name="Pelletier E."/>
            <person name="Niang G."/>
            <person name="Scheremetjew M."/>
            <person name="Finn R."/>
            <person name="Kale V."/>
            <person name="Holt S."/>
            <person name="Cochrane G."/>
            <person name="Meng A."/>
            <person name="Brown T."/>
            <person name="Cohen L."/>
        </authorList>
    </citation>
    <scope>NUCLEOTIDE SEQUENCE</scope>
    <source>
        <strain evidence="2">CCMP281</strain>
    </source>
</reference>
<gene>
    <name evidence="2" type="ORF">HERI1096_LOCUS12079</name>
</gene>
<feature type="compositionally biased region" description="Polar residues" evidence="1">
    <location>
        <begin position="120"/>
        <end position="130"/>
    </location>
</feature>
<protein>
    <submittedName>
        <fullName evidence="2">Uncharacterized protein</fullName>
    </submittedName>
</protein>